<proteinExistence type="predicted"/>
<dbReference type="EMBL" id="BMFY01000001">
    <property type="protein sequence ID" value="GGA03819.1"/>
    <property type="molecule type" value="Genomic_DNA"/>
</dbReference>
<gene>
    <name evidence="2" type="ORF">GCM10011333_03240</name>
</gene>
<keyword evidence="3" id="KW-1185">Reference proteome</keyword>
<evidence type="ECO:0000313" key="2">
    <source>
        <dbReference type="EMBL" id="GGA03819.1"/>
    </source>
</evidence>
<sequence length="87" mass="9053">MCDRATGGVIPLALRMVQTAGAAQLAAASEDVEEDAGALLAVAALEEDSFDEELFGAESFEPEPAGSLDEAPEGTLDEEPESRESVR</sequence>
<name>A0A8J2TVN5_9MICO</name>
<accession>A0A8J2TVN5</accession>
<dbReference type="AlphaFoldDB" id="A0A8J2TVN5"/>
<protein>
    <submittedName>
        <fullName evidence="2">Uncharacterized protein</fullName>
    </submittedName>
</protein>
<evidence type="ECO:0000256" key="1">
    <source>
        <dbReference type="SAM" id="MobiDB-lite"/>
    </source>
</evidence>
<reference evidence="2" key="1">
    <citation type="journal article" date="2014" name="Int. J. Syst. Evol. Microbiol.">
        <title>Complete genome sequence of Corynebacterium casei LMG S-19264T (=DSM 44701T), isolated from a smear-ripened cheese.</title>
        <authorList>
            <consortium name="US DOE Joint Genome Institute (JGI-PGF)"/>
            <person name="Walter F."/>
            <person name="Albersmeier A."/>
            <person name="Kalinowski J."/>
            <person name="Ruckert C."/>
        </authorList>
    </citation>
    <scope>NUCLEOTIDE SEQUENCE</scope>
    <source>
        <strain evidence="2">CGMCC 1.12785</strain>
    </source>
</reference>
<evidence type="ECO:0000313" key="3">
    <source>
        <dbReference type="Proteomes" id="UP000616114"/>
    </source>
</evidence>
<organism evidence="2 3">
    <name type="scientific">Sediminivirga luteola</name>
    <dbReference type="NCBI Taxonomy" id="1774748"/>
    <lineage>
        <taxon>Bacteria</taxon>
        <taxon>Bacillati</taxon>
        <taxon>Actinomycetota</taxon>
        <taxon>Actinomycetes</taxon>
        <taxon>Micrococcales</taxon>
        <taxon>Brevibacteriaceae</taxon>
        <taxon>Sediminivirga</taxon>
    </lineage>
</organism>
<dbReference type="Proteomes" id="UP000616114">
    <property type="component" value="Unassembled WGS sequence"/>
</dbReference>
<dbReference type="RefSeq" id="WP_308420787.1">
    <property type="nucleotide sequence ID" value="NZ_BMFY01000001.1"/>
</dbReference>
<comment type="caution">
    <text evidence="2">The sequence shown here is derived from an EMBL/GenBank/DDBJ whole genome shotgun (WGS) entry which is preliminary data.</text>
</comment>
<feature type="region of interest" description="Disordered" evidence="1">
    <location>
        <begin position="51"/>
        <end position="87"/>
    </location>
</feature>
<feature type="compositionally biased region" description="Acidic residues" evidence="1">
    <location>
        <begin position="70"/>
        <end position="81"/>
    </location>
</feature>
<reference evidence="2" key="2">
    <citation type="submission" date="2020-09" db="EMBL/GenBank/DDBJ databases">
        <authorList>
            <person name="Sun Q."/>
            <person name="Zhou Y."/>
        </authorList>
    </citation>
    <scope>NUCLEOTIDE SEQUENCE</scope>
    <source>
        <strain evidence="2">CGMCC 1.12785</strain>
    </source>
</reference>